<evidence type="ECO:0000259" key="8">
    <source>
        <dbReference type="PROSITE" id="PS50885"/>
    </source>
</evidence>
<dbReference type="GO" id="GO:0007165">
    <property type="term" value="P:signal transduction"/>
    <property type="evidence" value="ECO:0007669"/>
    <property type="project" value="UniProtKB-KW"/>
</dbReference>
<dbReference type="Gene3D" id="3.30.450.20">
    <property type="entry name" value="PAS domain"/>
    <property type="match status" value="6"/>
</dbReference>
<dbReference type="Proteomes" id="UP000663929">
    <property type="component" value="Chromosome"/>
</dbReference>
<dbReference type="InterPro" id="IPR003660">
    <property type="entry name" value="HAMP_dom"/>
</dbReference>
<feature type="domain" description="Methyl-accepting transducer" evidence="6">
    <location>
        <begin position="844"/>
        <end position="1073"/>
    </location>
</feature>
<feature type="compositionally biased region" description="Polar residues" evidence="5">
    <location>
        <begin position="884"/>
        <end position="901"/>
    </location>
</feature>
<dbReference type="GO" id="GO:0004888">
    <property type="term" value="F:transmembrane signaling receptor activity"/>
    <property type="evidence" value="ECO:0007669"/>
    <property type="project" value="InterPro"/>
</dbReference>
<dbReference type="Pfam" id="PF18947">
    <property type="entry name" value="HAMP_2"/>
    <property type="match status" value="1"/>
</dbReference>
<dbReference type="Pfam" id="PF00015">
    <property type="entry name" value="MCPsignal"/>
    <property type="match status" value="1"/>
</dbReference>
<dbReference type="InterPro" id="IPR013656">
    <property type="entry name" value="PAS_4"/>
</dbReference>
<dbReference type="Pfam" id="PF08448">
    <property type="entry name" value="PAS_4"/>
    <property type="match status" value="1"/>
</dbReference>
<dbReference type="AlphaFoldDB" id="A0A8A4TCG9"/>
<evidence type="ECO:0000313" key="10">
    <source>
        <dbReference type="Proteomes" id="UP000663929"/>
    </source>
</evidence>
<dbReference type="PROSITE" id="PS50111">
    <property type="entry name" value="CHEMOTAXIS_TRANSDUC_2"/>
    <property type="match status" value="1"/>
</dbReference>
<evidence type="ECO:0000259" key="6">
    <source>
        <dbReference type="PROSITE" id="PS50111"/>
    </source>
</evidence>
<dbReference type="SMART" id="SM00283">
    <property type="entry name" value="MA"/>
    <property type="match status" value="1"/>
</dbReference>
<dbReference type="PANTHER" id="PTHR43531">
    <property type="entry name" value="PROTEIN ICFG"/>
    <property type="match status" value="1"/>
</dbReference>
<dbReference type="SUPFAM" id="SSF58104">
    <property type="entry name" value="Methyl-accepting chemotaxis protein (MCP) signaling domain"/>
    <property type="match status" value="1"/>
</dbReference>
<reference evidence="9" key="1">
    <citation type="submission" date="2021-03" db="EMBL/GenBank/DDBJ databases">
        <title>Acanthopleuribacteraceae sp. M133.</title>
        <authorList>
            <person name="Wang G."/>
        </authorList>
    </citation>
    <scope>NUCLEOTIDE SEQUENCE</scope>
    <source>
        <strain evidence="9">M133</strain>
    </source>
</reference>
<proteinExistence type="inferred from homology"/>
<dbReference type="EMBL" id="CP071793">
    <property type="protein sequence ID" value="QTD47626.1"/>
    <property type="molecule type" value="Genomic_DNA"/>
</dbReference>
<dbReference type="PROSITE" id="PS50885">
    <property type="entry name" value="HAMP"/>
    <property type="match status" value="1"/>
</dbReference>
<feature type="region of interest" description="Disordered" evidence="5">
    <location>
        <begin position="883"/>
        <end position="914"/>
    </location>
</feature>
<dbReference type="SUPFAM" id="SSF55785">
    <property type="entry name" value="PYP-like sensor domain (PAS domain)"/>
    <property type="match status" value="1"/>
</dbReference>
<feature type="region of interest" description="Disordered" evidence="5">
    <location>
        <begin position="1128"/>
        <end position="1178"/>
    </location>
</feature>
<dbReference type="InterPro" id="IPR004090">
    <property type="entry name" value="Chemotax_Me-accpt_rcpt"/>
</dbReference>
<comment type="subcellular location">
    <subcellularLocation>
        <location evidence="1">Membrane</location>
    </subcellularLocation>
</comment>
<dbReference type="CDD" id="cd11386">
    <property type="entry name" value="MCP_signal"/>
    <property type="match status" value="1"/>
</dbReference>
<gene>
    <name evidence="9" type="ORF">J3U87_18700</name>
</gene>
<dbReference type="KEGG" id="scor:J3U87_18700"/>
<name>A0A8A4TCG9_SULCO</name>
<dbReference type="GO" id="GO:0005886">
    <property type="term" value="C:plasma membrane"/>
    <property type="evidence" value="ECO:0007669"/>
    <property type="project" value="TreeGrafter"/>
</dbReference>
<dbReference type="InterPro" id="IPR035965">
    <property type="entry name" value="PAS-like_dom_sf"/>
</dbReference>
<dbReference type="SMART" id="SM00091">
    <property type="entry name" value="PAS"/>
    <property type="match status" value="6"/>
</dbReference>
<organism evidence="9 10">
    <name type="scientific">Sulfidibacter corallicola</name>
    <dbReference type="NCBI Taxonomy" id="2818388"/>
    <lineage>
        <taxon>Bacteria</taxon>
        <taxon>Pseudomonadati</taxon>
        <taxon>Acidobacteriota</taxon>
        <taxon>Holophagae</taxon>
        <taxon>Acanthopleuribacterales</taxon>
        <taxon>Acanthopleuribacteraceae</taxon>
        <taxon>Sulfidibacter</taxon>
    </lineage>
</organism>
<evidence type="ECO:0000256" key="5">
    <source>
        <dbReference type="SAM" id="MobiDB-lite"/>
    </source>
</evidence>
<keyword evidence="2" id="KW-0488">Methylation</keyword>
<dbReference type="Gene3D" id="1.10.287.950">
    <property type="entry name" value="Methyl-accepting chemotaxis protein"/>
    <property type="match status" value="1"/>
</dbReference>
<evidence type="ECO:0000256" key="1">
    <source>
        <dbReference type="ARBA" id="ARBA00004370"/>
    </source>
</evidence>
<comment type="similarity">
    <text evidence="3">Belongs to the methyl-accepting chemotaxis (MCP) protein family.</text>
</comment>
<evidence type="ECO:0000256" key="4">
    <source>
        <dbReference type="PROSITE-ProRule" id="PRU00284"/>
    </source>
</evidence>
<sequence>MNQGSATVDFAVLFAELPIATFAVDAAAKVVAWNQACTTLTGKAPETVVGKKAWTAFYSKRKSTPVDQALRDAETVEEVLEWGSTTNPRSATMRVVPTLDEEGEPQGAVVTLASAEQSSETSLEATRMRSSVTGSGTAMMMVDRDLVITYINPATDKMLRKHLPVFQAAYPGFSLENMVGTCIDRFHEDPSHQRKILNDPSNLPYITDIRVAHLIFNLQVTAMVDDQGEYIGNTLEWYDVTEVRAREDQVSRLYSSVTGSGTAMMMVDRDLVITYINPATDKMLRKHLPVFQSAYSGFTMEGLVGSCIDRFHKNPSHQRQILNDPSNLPYTTDIQVAHLIFNLQVTAMIDDKGEYFGNTLEWYDVTEVRAKEDQVSRLYSSVTGSGTAMMMVDRDLVITYINPATDKMLRKNLPIFQSVFPGFSLENLIGTCIDRFHKDPEHQRRILANPDNLPYTADIQVKNLIFNLQVTAMMDEKGEYIGNALEWYDVTETRAREDEISRLTSAVEGSGTAVMTVDRDLIIRTINPASLRLLRKHQSHFQSAFPGFDPDNMIGTCVDKFHVKPEYQRGILNNPDNLPHSADIQVGPMIFELNVSAMFDGNGEYIGNSLEWQDVTEAREKATRVRSLESMIEGAATNLMMCDKEFRITYCNPAVTQLLTKYQSQLRQIFASFDASRLLGTCIDIFHKNPAHQRSILGDPRNLPYKSEITVAGLEFGLNATALYDDSGDLIGNAVEWVDYNDRSVYRDEVNTVIESCTNGNLRRRGSTEHLSDVFRPMMEGINNIIDAIVAPISDLKEKLESVSAGDLTAFITSDYQGDHAALKDSLNQTLESLNDILSKVRVTSEQVNTGARQVSDASQSLSQGATEQAAALEQITASMAEMASQTKQNAENATQANQLAAHSRKSAESGNSQMKEMLESMKEIDESSKNISKIIKVIDEIAFQTNLLALNAAVEAARAGVHGKGFAVVAEEVRNLAARSANAAKETTALIEESIKKVNQGTSIAGQTATGLTEIVEGITKVTDLVAEIAAASNEQAQGIAQVNKALGQLEQVTQQNTANAEQSAAASQQLSSQAVQLNELLTKFKLKKKEVPEIGGNLSPEMMQAFKQFMAQQMGVSTAAGIAPGPAASPAPVSTGYGSPVNSQNVNYGSSPAPHKGSSLDPNKIISLDDSEFGKY</sequence>
<dbReference type="InterPro" id="IPR004089">
    <property type="entry name" value="MCPsignal_dom"/>
</dbReference>
<protein>
    <submittedName>
        <fullName evidence="9">PAS domain-containing protein</fullName>
    </submittedName>
</protein>
<keyword evidence="10" id="KW-1185">Reference proteome</keyword>
<evidence type="ECO:0000259" key="7">
    <source>
        <dbReference type="PROSITE" id="PS50112"/>
    </source>
</evidence>
<dbReference type="PRINTS" id="PR00260">
    <property type="entry name" value="CHEMTRNSDUCR"/>
</dbReference>
<dbReference type="InterPro" id="IPR051310">
    <property type="entry name" value="MCP_chemotaxis"/>
</dbReference>
<keyword evidence="4" id="KW-0807">Transducer</keyword>
<dbReference type="PROSITE" id="PS50112">
    <property type="entry name" value="PAS"/>
    <property type="match status" value="1"/>
</dbReference>
<dbReference type="GO" id="GO:0006935">
    <property type="term" value="P:chemotaxis"/>
    <property type="evidence" value="ECO:0007669"/>
    <property type="project" value="InterPro"/>
</dbReference>
<feature type="domain" description="HAMP" evidence="8">
    <location>
        <begin position="787"/>
        <end position="839"/>
    </location>
</feature>
<evidence type="ECO:0000256" key="3">
    <source>
        <dbReference type="ARBA" id="ARBA00029447"/>
    </source>
</evidence>
<dbReference type="Pfam" id="PF13188">
    <property type="entry name" value="PAS_8"/>
    <property type="match status" value="1"/>
</dbReference>
<dbReference type="InterPro" id="IPR000014">
    <property type="entry name" value="PAS"/>
</dbReference>
<accession>A0A8A4TCG9</accession>
<dbReference type="PANTHER" id="PTHR43531:SF14">
    <property type="entry name" value="METHYL-ACCEPTING CHEMOTAXIS PROTEIN I-RELATED"/>
    <property type="match status" value="1"/>
</dbReference>
<feature type="domain" description="PAS" evidence="7">
    <location>
        <begin position="6"/>
        <end position="77"/>
    </location>
</feature>
<dbReference type="RefSeq" id="WP_237377294.1">
    <property type="nucleotide sequence ID" value="NZ_CP071793.1"/>
</dbReference>
<dbReference type="FunFam" id="1.10.287.950:FF:000001">
    <property type="entry name" value="Methyl-accepting chemotaxis sensory transducer"/>
    <property type="match status" value="1"/>
</dbReference>
<feature type="compositionally biased region" description="Polar residues" evidence="5">
    <location>
        <begin position="1138"/>
        <end position="1152"/>
    </location>
</feature>
<evidence type="ECO:0000313" key="9">
    <source>
        <dbReference type="EMBL" id="QTD47626.1"/>
    </source>
</evidence>
<dbReference type="CDD" id="cd00130">
    <property type="entry name" value="PAS"/>
    <property type="match status" value="1"/>
</dbReference>
<evidence type="ECO:0000256" key="2">
    <source>
        <dbReference type="ARBA" id="ARBA00022481"/>
    </source>
</evidence>